<accession>A0A8J5KWY9</accession>
<dbReference type="PANTHER" id="PTHR10353:SF236">
    <property type="entry name" value="BETA-GLUCOSIDASE 18"/>
    <property type="match status" value="1"/>
</dbReference>
<dbReference type="Gene3D" id="2.60.40.150">
    <property type="entry name" value="C2 domain"/>
    <property type="match status" value="1"/>
</dbReference>
<dbReference type="InterPro" id="IPR035892">
    <property type="entry name" value="C2_domain_sf"/>
</dbReference>
<dbReference type="InterPro" id="IPR017853">
    <property type="entry name" value="GH"/>
</dbReference>
<evidence type="ECO:0000256" key="3">
    <source>
        <dbReference type="ARBA" id="ARBA00022448"/>
    </source>
</evidence>
<keyword evidence="19" id="KW-1185">Reference proteome</keyword>
<dbReference type="PRINTS" id="PR00360">
    <property type="entry name" value="C2DOMAIN"/>
</dbReference>
<feature type="transmembrane region" description="Helical" evidence="15">
    <location>
        <begin position="525"/>
        <end position="548"/>
    </location>
</feature>
<keyword evidence="12" id="KW-0446">Lipid-binding</keyword>
<dbReference type="EMBL" id="JACMSC010000010">
    <property type="protein sequence ID" value="KAG6502433.1"/>
    <property type="molecule type" value="Genomic_DNA"/>
</dbReference>
<feature type="transmembrane region" description="Helical" evidence="15">
    <location>
        <begin position="6"/>
        <end position="25"/>
    </location>
</feature>
<dbReference type="GO" id="GO:0005737">
    <property type="term" value="C:cytoplasm"/>
    <property type="evidence" value="ECO:0007669"/>
    <property type="project" value="UniProtKB-ARBA"/>
</dbReference>
<proteinExistence type="inferred from homology"/>
<feature type="domain" description="SMP-LTD" evidence="17">
    <location>
        <begin position="100"/>
        <end position="282"/>
    </location>
</feature>
<dbReference type="GO" id="GO:0006869">
    <property type="term" value="P:lipid transport"/>
    <property type="evidence" value="ECO:0007669"/>
    <property type="project" value="UniProtKB-KW"/>
</dbReference>
<dbReference type="Pfam" id="PF00232">
    <property type="entry name" value="Glyco_hydro_1"/>
    <property type="match status" value="1"/>
</dbReference>
<evidence type="ECO:0000313" key="18">
    <source>
        <dbReference type="EMBL" id="KAG6502433.1"/>
    </source>
</evidence>
<name>A0A8J5KWY9_ZINOF</name>
<dbReference type="SMART" id="SM00239">
    <property type="entry name" value="C2"/>
    <property type="match status" value="1"/>
</dbReference>
<dbReference type="PRINTS" id="PR00131">
    <property type="entry name" value="GLHYDRLASE1"/>
</dbReference>
<keyword evidence="5" id="KW-0479">Metal-binding</keyword>
<evidence type="ECO:0000256" key="7">
    <source>
        <dbReference type="ARBA" id="ARBA00022737"/>
    </source>
</evidence>
<dbReference type="CDD" id="cd00030">
    <property type="entry name" value="C2"/>
    <property type="match status" value="1"/>
</dbReference>
<comment type="caution">
    <text evidence="18">The sequence shown here is derived from an EMBL/GenBank/DDBJ whole genome shotgun (WGS) entry which is preliminary data.</text>
</comment>
<dbReference type="FunFam" id="3.20.20.80:FF:000020">
    <property type="entry name" value="Beta-glucosidase 12"/>
    <property type="match status" value="1"/>
</dbReference>
<keyword evidence="11" id="KW-0445">Lipid transport</keyword>
<keyword evidence="3" id="KW-0813">Transport</keyword>
<sequence>MGLISGLIMGAMVGISLMAGWNRMMKRRSSKRAAKVRSLPLRAPLSLWRSVVCWKSVIFMLLFTFTSLQAADIKLLASMGRDELKKLCGDSYPEWVSFPAFEQVKWLNKLLGKMWPFIAEAATLVIKDTVEPLLDDYRPSGISSLKFSKLSLGNVPPKIEGIRVQCLKKGQLTMDIDFLWGGDLSIILVVDAFVASLPIQLKDLQVFTVIRVIFQLSEEIPCISAVVVALLAEPKPRIDYTLKAVGGSLTAIPGLSDMIDDTVTSIITDMLEWPHRIVVPLGGVDVDISELELKPQGKLTVTIVRATSLKNQELVGKSDPYVVLYVRPVFKVKTKVVDDNLNPVWNETFELLAEDKETQSINFEVYDEDNLQQDKKMGVAKLSLQELKPEATKEMELKLLSSLDTLSIKDKKDRGSLTVLYHSFTKEEQLVALEEEKRALEARKKLKDEGVIGSTKAVIGRAASLVGSGVGMVDTGIVAGADLVQTGVGAGVGLVGSGLGAGAGIVGSGVGAGADLVQTGVGAGVGMVGSGLGAGVGLVGSGLGALSIDDGSGRRGSMKTRISAIAIALQLSVLFGFLPLSACDDLRRSHFPASFIFGTSTSSFQIEGAYLDDQKSLSNWDVFSHIPGRIEDASNADIADDHYHLYLEDVKLMASLGVNAYRFSISWSRVLPRGRNGGINSLGIAFYNKLIDALLLKGIQPFITLNHYDIPQELEEQYGGWLNSQIQEDFGYFANTCFKEFGDRVKYWITFNEPNIVAANGYMAGTYPPNRCSHPFSNCSSGDSSIEPYIVAHNIILAHATAVDLYRLKYQQGGSVGIVVATDWFEPLRNVTADYEACQRASAFYFSWFLDPFVHGDYPPEMRQILGARLPKFSASEKEKLRNKLDFIGINHYTSLCVKDCMLSACDVVDLGLDAFVATTVMPDFYVVPRGMKNIVMYMKRRYNNMPMIITENGYPQGSYRNTTLKELLNDKERVEYLQSYLSSLHEAMRQGADVRGYFIWSLLDNFEWLYGYSLRFGIYHVDYETQVRTPKLSANWYRKFLGHSKLLIKKDAEEDEIIVM</sequence>
<evidence type="ECO:0000256" key="9">
    <source>
        <dbReference type="ARBA" id="ARBA00022837"/>
    </source>
</evidence>
<comment type="subcellular location">
    <subcellularLocation>
        <location evidence="1">Membrane</location>
    </subcellularLocation>
</comment>
<evidence type="ECO:0000256" key="13">
    <source>
        <dbReference type="ARBA" id="ARBA00023136"/>
    </source>
</evidence>
<dbReference type="GO" id="GO:0016020">
    <property type="term" value="C:membrane"/>
    <property type="evidence" value="ECO:0007669"/>
    <property type="project" value="UniProtKB-SubCell"/>
</dbReference>
<feature type="transmembrane region" description="Helical" evidence="15">
    <location>
        <begin position="560"/>
        <end position="580"/>
    </location>
</feature>
<keyword evidence="7" id="KW-0677">Repeat</keyword>
<dbReference type="GO" id="GO:0008289">
    <property type="term" value="F:lipid binding"/>
    <property type="evidence" value="ECO:0007669"/>
    <property type="project" value="UniProtKB-KW"/>
</dbReference>
<keyword evidence="13 15" id="KW-0472">Membrane</keyword>
<evidence type="ECO:0000256" key="1">
    <source>
        <dbReference type="ARBA" id="ARBA00004370"/>
    </source>
</evidence>
<dbReference type="SUPFAM" id="SSF49562">
    <property type="entry name" value="C2 domain (Calcium/lipid-binding domain, CaLB)"/>
    <property type="match status" value="1"/>
</dbReference>
<dbReference type="GO" id="GO:0033907">
    <property type="term" value="F:beta-D-fucosidase activity"/>
    <property type="evidence" value="ECO:0007669"/>
    <property type="project" value="UniProtKB-ARBA"/>
</dbReference>
<dbReference type="PROSITE" id="PS50004">
    <property type="entry name" value="C2"/>
    <property type="match status" value="1"/>
</dbReference>
<evidence type="ECO:0000256" key="5">
    <source>
        <dbReference type="ARBA" id="ARBA00022723"/>
    </source>
</evidence>
<dbReference type="InterPro" id="IPR001360">
    <property type="entry name" value="Glyco_hydro_1"/>
</dbReference>
<dbReference type="InterPro" id="IPR039010">
    <property type="entry name" value="Synaptotagmin_SMP"/>
</dbReference>
<evidence type="ECO:0000256" key="15">
    <source>
        <dbReference type="SAM" id="Phobius"/>
    </source>
</evidence>
<evidence type="ECO:0000259" key="16">
    <source>
        <dbReference type="PROSITE" id="PS50004"/>
    </source>
</evidence>
<dbReference type="PANTHER" id="PTHR10353">
    <property type="entry name" value="GLYCOSYL HYDROLASE"/>
    <property type="match status" value="1"/>
</dbReference>
<dbReference type="GO" id="GO:0005975">
    <property type="term" value="P:carbohydrate metabolic process"/>
    <property type="evidence" value="ECO:0007669"/>
    <property type="project" value="InterPro"/>
</dbReference>
<keyword evidence="14" id="KW-0175">Coiled coil</keyword>
<dbReference type="PROSITE" id="PS00653">
    <property type="entry name" value="GLYCOSYL_HYDROL_F1_2"/>
    <property type="match status" value="1"/>
</dbReference>
<keyword evidence="10 15" id="KW-1133">Transmembrane helix</keyword>
<dbReference type="Proteomes" id="UP000734854">
    <property type="component" value="Unassembled WGS sequence"/>
</dbReference>
<dbReference type="InterPro" id="IPR000008">
    <property type="entry name" value="C2_dom"/>
</dbReference>
<dbReference type="PROSITE" id="PS51847">
    <property type="entry name" value="SMP"/>
    <property type="match status" value="1"/>
</dbReference>
<keyword evidence="4 15" id="KW-0812">Transmembrane</keyword>
<organism evidence="18 19">
    <name type="scientific">Zingiber officinale</name>
    <name type="common">Ginger</name>
    <name type="synonym">Amomum zingiber</name>
    <dbReference type="NCBI Taxonomy" id="94328"/>
    <lineage>
        <taxon>Eukaryota</taxon>
        <taxon>Viridiplantae</taxon>
        <taxon>Streptophyta</taxon>
        <taxon>Embryophyta</taxon>
        <taxon>Tracheophyta</taxon>
        <taxon>Spermatophyta</taxon>
        <taxon>Magnoliopsida</taxon>
        <taxon>Liliopsida</taxon>
        <taxon>Zingiberales</taxon>
        <taxon>Zingiberaceae</taxon>
        <taxon>Zingiber</taxon>
    </lineage>
</organism>
<reference evidence="18 19" key="1">
    <citation type="submission" date="2020-08" db="EMBL/GenBank/DDBJ databases">
        <title>Plant Genome Project.</title>
        <authorList>
            <person name="Zhang R.-G."/>
        </authorList>
    </citation>
    <scope>NUCLEOTIDE SEQUENCE [LARGE SCALE GENOMIC DNA]</scope>
    <source>
        <tissue evidence="18">Rhizome</tissue>
    </source>
</reference>
<evidence type="ECO:0000256" key="14">
    <source>
        <dbReference type="SAM" id="Coils"/>
    </source>
</evidence>
<dbReference type="GO" id="GO:0012505">
    <property type="term" value="C:endomembrane system"/>
    <property type="evidence" value="ECO:0007669"/>
    <property type="project" value="UniProtKB-ARBA"/>
</dbReference>
<dbReference type="FunFam" id="2.60.40.150:FF:000130">
    <property type="entry name" value="synaptotagmin-4 isoform X1"/>
    <property type="match status" value="1"/>
</dbReference>
<comment type="similarity">
    <text evidence="2">Belongs to the glycosyl hydrolase 1 family.</text>
</comment>
<dbReference type="GO" id="GO:0004565">
    <property type="term" value="F:beta-galactosidase activity"/>
    <property type="evidence" value="ECO:0007669"/>
    <property type="project" value="UniProtKB-ARBA"/>
</dbReference>
<keyword evidence="6" id="KW-0732">Signal</keyword>
<keyword evidence="9" id="KW-0106">Calcium</keyword>
<feature type="transmembrane region" description="Helical" evidence="15">
    <location>
        <begin position="46"/>
        <end position="65"/>
    </location>
</feature>
<dbReference type="AlphaFoldDB" id="A0A8J5KWY9"/>
<feature type="coiled-coil region" evidence="14">
    <location>
        <begin position="423"/>
        <end position="450"/>
    </location>
</feature>
<protein>
    <submittedName>
        <fullName evidence="18">Uncharacterized protein</fullName>
    </submittedName>
</protein>
<evidence type="ECO:0000256" key="11">
    <source>
        <dbReference type="ARBA" id="ARBA00023055"/>
    </source>
</evidence>
<dbReference type="InterPro" id="IPR033132">
    <property type="entry name" value="GH_1_N_CS"/>
</dbReference>
<evidence type="ECO:0000259" key="17">
    <source>
        <dbReference type="PROSITE" id="PS51847"/>
    </source>
</evidence>
<evidence type="ECO:0000256" key="2">
    <source>
        <dbReference type="ARBA" id="ARBA00010838"/>
    </source>
</evidence>
<dbReference type="InterPro" id="IPR031468">
    <property type="entry name" value="SMP_LBD"/>
</dbReference>
<keyword evidence="8" id="KW-0378">Hydrolase</keyword>
<dbReference type="GO" id="GO:0046872">
    <property type="term" value="F:metal ion binding"/>
    <property type="evidence" value="ECO:0007669"/>
    <property type="project" value="UniProtKB-KW"/>
</dbReference>
<evidence type="ECO:0000313" key="19">
    <source>
        <dbReference type="Proteomes" id="UP000734854"/>
    </source>
</evidence>
<evidence type="ECO:0000256" key="12">
    <source>
        <dbReference type="ARBA" id="ARBA00023121"/>
    </source>
</evidence>
<dbReference type="Gene3D" id="3.20.20.80">
    <property type="entry name" value="Glycosidases"/>
    <property type="match status" value="1"/>
</dbReference>
<gene>
    <name evidence="18" type="ORF">ZIOFF_034706</name>
</gene>
<evidence type="ECO:0000256" key="6">
    <source>
        <dbReference type="ARBA" id="ARBA00022729"/>
    </source>
</evidence>
<evidence type="ECO:0000256" key="10">
    <source>
        <dbReference type="ARBA" id="ARBA00022989"/>
    </source>
</evidence>
<dbReference type="GO" id="GO:0008422">
    <property type="term" value="F:beta-glucosidase activity"/>
    <property type="evidence" value="ECO:0007669"/>
    <property type="project" value="UniProtKB-ARBA"/>
</dbReference>
<dbReference type="Pfam" id="PF00168">
    <property type="entry name" value="C2"/>
    <property type="match status" value="1"/>
</dbReference>
<evidence type="ECO:0000256" key="8">
    <source>
        <dbReference type="ARBA" id="ARBA00022801"/>
    </source>
</evidence>
<dbReference type="Pfam" id="PF17047">
    <property type="entry name" value="SMP_LBD"/>
    <property type="match status" value="1"/>
</dbReference>
<feature type="domain" description="C2" evidence="16">
    <location>
        <begin position="280"/>
        <end position="399"/>
    </location>
</feature>
<dbReference type="CDD" id="cd21677">
    <property type="entry name" value="SMP_SYT"/>
    <property type="match status" value="1"/>
</dbReference>
<dbReference type="SUPFAM" id="SSF51445">
    <property type="entry name" value="(Trans)glycosidases"/>
    <property type="match status" value="1"/>
</dbReference>
<evidence type="ECO:0000256" key="4">
    <source>
        <dbReference type="ARBA" id="ARBA00022692"/>
    </source>
</evidence>